<comment type="caution">
    <text evidence="1">The sequence shown here is derived from an EMBL/GenBank/DDBJ whole genome shotgun (WGS) entry which is preliminary data.</text>
</comment>
<reference evidence="1 2" key="1">
    <citation type="submission" date="2024-09" db="EMBL/GenBank/DDBJ databases">
        <title>Chromosome-scale assembly of Riccia fluitans.</title>
        <authorList>
            <person name="Paukszto L."/>
            <person name="Sawicki J."/>
            <person name="Karawczyk K."/>
            <person name="Piernik-Szablinska J."/>
            <person name="Szczecinska M."/>
            <person name="Mazdziarz M."/>
        </authorList>
    </citation>
    <scope>NUCLEOTIDE SEQUENCE [LARGE SCALE GENOMIC DNA]</scope>
    <source>
        <strain evidence="1">Rf_01</strain>
        <tissue evidence="1">Aerial parts of the thallus</tissue>
    </source>
</reference>
<name>A0ABD1XLQ1_9MARC</name>
<dbReference type="Proteomes" id="UP001605036">
    <property type="component" value="Unassembled WGS sequence"/>
</dbReference>
<gene>
    <name evidence="1" type="ORF">R1flu_028425</name>
</gene>
<evidence type="ECO:0000313" key="1">
    <source>
        <dbReference type="EMBL" id="KAL2609852.1"/>
    </source>
</evidence>
<dbReference type="EMBL" id="JBHFFA010000008">
    <property type="protein sequence ID" value="KAL2609852.1"/>
    <property type="molecule type" value="Genomic_DNA"/>
</dbReference>
<dbReference type="AlphaFoldDB" id="A0ABD1XLQ1"/>
<evidence type="ECO:0008006" key="3">
    <source>
        <dbReference type="Google" id="ProtNLM"/>
    </source>
</evidence>
<accession>A0ABD1XLQ1</accession>
<sequence length="156" mass="17706">MGWSDGGSQLPVLSPCSGVALVLHLNLRLLLLRSLPRSLLLPYQENVRKPGLLLLREYWAGLSCVISSALDGWVNHFMKRSHFQYSCLERYLKGVELRLIPGIWSVSDKMRLNQLYRAMQSGNLKVASFHHLDLNLCKRGGSPKYSVTQGNGQHFW</sequence>
<evidence type="ECO:0000313" key="2">
    <source>
        <dbReference type="Proteomes" id="UP001605036"/>
    </source>
</evidence>
<keyword evidence="2" id="KW-1185">Reference proteome</keyword>
<proteinExistence type="predicted"/>
<organism evidence="1 2">
    <name type="scientific">Riccia fluitans</name>
    <dbReference type="NCBI Taxonomy" id="41844"/>
    <lineage>
        <taxon>Eukaryota</taxon>
        <taxon>Viridiplantae</taxon>
        <taxon>Streptophyta</taxon>
        <taxon>Embryophyta</taxon>
        <taxon>Marchantiophyta</taxon>
        <taxon>Marchantiopsida</taxon>
        <taxon>Marchantiidae</taxon>
        <taxon>Marchantiales</taxon>
        <taxon>Ricciaceae</taxon>
        <taxon>Riccia</taxon>
    </lineage>
</organism>
<protein>
    <recommendedName>
        <fullName evidence="3">Maturase K</fullName>
    </recommendedName>
</protein>